<feature type="chain" id="PRO_5003922372" description="Pentapeptide MXKDX repeat protein" evidence="1">
    <location>
        <begin position="23"/>
        <end position="61"/>
    </location>
</feature>
<accession>K8PRN8</accession>
<dbReference type="RefSeq" id="WP_006020002.1">
    <property type="nucleotide sequence ID" value="NZ_KB375282.1"/>
</dbReference>
<name>K8PRN8_9BRAD</name>
<keyword evidence="3" id="KW-1185">Reference proteome</keyword>
<reference evidence="2 3" key="1">
    <citation type="submission" date="2012-04" db="EMBL/GenBank/DDBJ databases">
        <title>The Genome Sequence of Afipia broomeae ATCC 49717.</title>
        <authorList>
            <consortium name="The Broad Institute Genome Sequencing Platform"/>
            <person name="Earl A."/>
            <person name="Ward D."/>
            <person name="Feldgarden M."/>
            <person name="Gevers D."/>
            <person name="Huys G."/>
            <person name="Walker B."/>
            <person name="Young S.K."/>
            <person name="Zeng Q."/>
            <person name="Gargeya S."/>
            <person name="Fitzgerald M."/>
            <person name="Haas B."/>
            <person name="Abouelleil A."/>
            <person name="Alvarado L."/>
            <person name="Arachchi H.M."/>
            <person name="Berlin A."/>
            <person name="Chapman S.B."/>
            <person name="Goldberg J."/>
            <person name="Griggs A."/>
            <person name="Gujja S."/>
            <person name="Hansen M."/>
            <person name="Howarth C."/>
            <person name="Imamovic A."/>
            <person name="Larimer J."/>
            <person name="McCowen C."/>
            <person name="Montmayeur A."/>
            <person name="Murphy C."/>
            <person name="Neiman D."/>
            <person name="Pearson M."/>
            <person name="Priest M."/>
            <person name="Roberts A."/>
            <person name="Saif S."/>
            <person name="Shea T."/>
            <person name="Sisk P."/>
            <person name="Sykes S."/>
            <person name="Wortman J."/>
            <person name="Nusbaum C."/>
            <person name="Birren B."/>
        </authorList>
    </citation>
    <scope>NUCLEOTIDE SEQUENCE [LARGE SCALE GENOMIC DNA]</scope>
    <source>
        <strain evidence="2 3">ATCC 49717</strain>
    </source>
</reference>
<dbReference type="AlphaFoldDB" id="K8PRN8"/>
<feature type="signal peptide" evidence="1">
    <location>
        <begin position="1"/>
        <end position="22"/>
    </location>
</feature>
<organism evidence="2 3">
    <name type="scientific">Afipia broomeae ATCC 49717</name>
    <dbReference type="NCBI Taxonomy" id="883078"/>
    <lineage>
        <taxon>Bacteria</taxon>
        <taxon>Pseudomonadati</taxon>
        <taxon>Pseudomonadota</taxon>
        <taxon>Alphaproteobacteria</taxon>
        <taxon>Hyphomicrobiales</taxon>
        <taxon>Nitrobacteraceae</taxon>
        <taxon>Afipia</taxon>
    </lineage>
</organism>
<sequence>MIKGLLGSLAVAALLAASPASAQMMECNDASMTKASADMDKMPAGEKKTMAMKEMTMTGPH</sequence>
<evidence type="ECO:0008006" key="4">
    <source>
        <dbReference type="Google" id="ProtNLM"/>
    </source>
</evidence>
<dbReference type="EMBL" id="AGWX01000001">
    <property type="protein sequence ID" value="EKS42190.1"/>
    <property type="molecule type" value="Genomic_DNA"/>
</dbReference>
<proteinExistence type="predicted"/>
<keyword evidence="1" id="KW-0732">Signal</keyword>
<evidence type="ECO:0000256" key="1">
    <source>
        <dbReference type="SAM" id="SignalP"/>
    </source>
</evidence>
<dbReference type="Proteomes" id="UP000001096">
    <property type="component" value="Unassembled WGS sequence"/>
</dbReference>
<evidence type="ECO:0000313" key="2">
    <source>
        <dbReference type="EMBL" id="EKS42190.1"/>
    </source>
</evidence>
<evidence type="ECO:0000313" key="3">
    <source>
        <dbReference type="Proteomes" id="UP000001096"/>
    </source>
</evidence>
<gene>
    <name evidence="2" type="ORF">HMPREF9695_01282</name>
</gene>
<dbReference type="PATRIC" id="fig|883078.3.peg.1315"/>
<protein>
    <recommendedName>
        <fullName evidence="4">Pentapeptide MXKDX repeat protein</fullName>
    </recommendedName>
</protein>
<dbReference type="HOGENOM" id="CLU_2912131_0_0_5"/>
<comment type="caution">
    <text evidence="2">The sequence shown here is derived from an EMBL/GenBank/DDBJ whole genome shotgun (WGS) entry which is preliminary data.</text>
</comment>